<proteinExistence type="predicted"/>
<evidence type="ECO:0000313" key="2">
    <source>
        <dbReference type="EMBL" id="MCA9379072.1"/>
    </source>
</evidence>
<dbReference type="Proteomes" id="UP000760819">
    <property type="component" value="Unassembled WGS sequence"/>
</dbReference>
<comment type="caution">
    <text evidence="2">The sequence shown here is derived from an EMBL/GenBank/DDBJ whole genome shotgun (WGS) entry which is preliminary data.</text>
</comment>
<organism evidence="2 3">
    <name type="scientific">Candidatus Dojkabacteria bacterium</name>
    <dbReference type="NCBI Taxonomy" id="2099670"/>
    <lineage>
        <taxon>Bacteria</taxon>
        <taxon>Candidatus Dojkabacteria</taxon>
    </lineage>
</organism>
<gene>
    <name evidence="2" type="ORF">KC640_01465</name>
</gene>
<evidence type="ECO:0000256" key="1">
    <source>
        <dbReference type="SAM" id="Phobius"/>
    </source>
</evidence>
<feature type="transmembrane region" description="Helical" evidence="1">
    <location>
        <begin position="52"/>
        <end position="70"/>
    </location>
</feature>
<dbReference type="EMBL" id="JAGQLI010000071">
    <property type="protein sequence ID" value="MCA9379072.1"/>
    <property type="molecule type" value="Genomic_DNA"/>
</dbReference>
<feature type="transmembrane region" description="Helical" evidence="1">
    <location>
        <begin position="90"/>
        <end position="110"/>
    </location>
</feature>
<keyword evidence="1" id="KW-0472">Membrane</keyword>
<accession>A0A955I5Q8</accession>
<name>A0A955I5Q8_9BACT</name>
<sequence length="119" mass="13377">MKKKRKSTNKSFRLGLYMLGTSALFTLVLIMFGGEITQLYAEFDIDPPQTMIFGYAAATIIAAISLLVLWQKPANIEKLMDKMTTRRSLLLYFGLGLIAFLLVAFFPLYLPLYSLAGLL</sequence>
<keyword evidence="1" id="KW-0812">Transmembrane</keyword>
<dbReference type="AlphaFoldDB" id="A0A955I5Q8"/>
<feature type="transmembrane region" description="Helical" evidence="1">
    <location>
        <begin position="12"/>
        <end position="32"/>
    </location>
</feature>
<evidence type="ECO:0000313" key="3">
    <source>
        <dbReference type="Proteomes" id="UP000760819"/>
    </source>
</evidence>
<protein>
    <submittedName>
        <fullName evidence="2">Uncharacterized protein</fullName>
    </submittedName>
</protein>
<keyword evidence="1" id="KW-1133">Transmembrane helix</keyword>
<reference evidence="2" key="1">
    <citation type="submission" date="2020-04" db="EMBL/GenBank/DDBJ databases">
        <authorList>
            <person name="Zhang T."/>
        </authorList>
    </citation>
    <scope>NUCLEOTIDE SEQUENCE</scope>
    <source>
        <strain evidence="2">HKST-UBA12</strain>
    </source>
</reference>
<reference evidence="2" key="2">
    <citation type="journal article" date="2021" name="Microbiome">
        <title>Successional dynamics and alternative stable states in a saline activated sludge microbial community over 9 years.</title>
        <authorList>
            <person name="Wang Y."/>
            <person name="Ye J."/>
            <person name="Ju F."/>
            <person name="Liu L."/>
            <person name="Boyd J.A."/>
            <person name="Deng Y."/>
            <person name="Parks D.H."/>
            <person name="Jiang X."/>
            <person name="Yin X."/>
            <person name="Woodcroft B.J."/>
            <person name="Tyson G.W."/>
            <person name="Hugenholtz P."/>
            <person name="Polz M.F."/>
            <person name="Zhang T."/>
        </authorList>
    </citation>
    <scope>NUCLEOTIDE SEQUENCE</scope>
    <source>
        <strain evidence="2">HKST-UBA12</strain>
    </source>
</reference>